<reference evidence="1" key="1">
    <citation type="submission" date="2019-03" db="EMBL/GenBank/DDBJ databases">
        <authorList>
            <person name="Mank J."/>
            <person name="Almeida P."/>
        </authorList>
    </citation>
    <scope>NUCLEOTIDE SEQUENCE</scope>
    <source>
        <strain evidence="1">78183</strain>
    </source>
</reference>
<dbReference type="AlphaFoldDB" id="A0A6N2NDD6"/>
<dbReference type="EMBL" id="CAADRP010002218">
    <property type="protein sequence ID" value="VFU63609.1"/>
    <property type="molecule type" value="Genomic_DNA"/>
</dbReference>
<accession>A0A6N2NDD6</accession>
<gene>
    <name evidence="1" type="ORF">SVIM_LOCUS484949</name>
</gene>
<name>A0A6N2NDD6_SALVM</name>
<evidence type="ECO:0000313" key="1">
    <source>
        <dbReference type="EMBL" id="VFU63609.1"/>
    </source>
</evidence>
<sequence>MSCPRLRTTIQEINVSSLILQVLSPLAYAMVVGEIWQGTRLVDKVTVTSQVERLENSHLAMSSPFWKELQESTLTGLKVKGPGRKNPYRKLLLGFVAESRVGWIALFDDRTSFYLDQGHSTLFPRPIAMHAFGITWKIMDGFTS</sequence>
<protein>
    <submittedName>
        <fullName evidence="1">Uncharacterized protein</fullName>
    </submittedName>
</protein>
<organism evidence="1">
    <name type="scientific">Salix viminalis</name>
    <name type="common">Common osier</name>
    <name type="synonym">Basket willow</name>
    <dbReference type="NCBI Taxonomy" id="40686"/>
    <lineage>
        <taxon>Eukaryota</taxon>
        <taxon>Viridiplantae</taxon>
        <taxon>Streptophyta</taxon>
        <taxon>Embryophyta</taxon>
        <taxon>Tracheophyta</taxon>
        <taxon>Spermatophyta</taxon>
        <taxon>Magnoliopsida</taxon>
        <taxon>eudicotyledons</taxon>
        <taxon>Gunneridae</taxon>
        <taxon>Pentapetalae</taxon>
        <taxon>rosids</taxon>
        <taxon>fabids</taxon>
        <taxon>Malpighiales</taxon>
        <taxon>Salicaceae</taxon>
        <taxon>Saliceae</taxon>
        <taxon>Salix</taxon>
    </lineage>
</organism>
<proteinExistence type="predicted"/>